<keyword evidence="2" id="KW-1185">Reference proteome</keyword>
<reference evidence="1 2" key="1">
    <citation type="submission" date="2015-09" db="EMBL/GenBank/DDBJ databases">
        <title>Draft genome of the parasitic nematode Teladorsagia circumcincta isolate WARC Sus (inbred).</title>
        <authorList>
            <person name="Mitreva M."/>
        </authorList>
    </citation>
    <scope>NUCLEOTIDE SEQUENCE [LARGE SCALE GENOMIC DNA]</scope>
    <source>
        <strain evidence="1 2">S</strain>
    </source>
</reference>
<name>A0A2G9U258_TELCI</name>
<dbReference type="Proteomes" id="UP000230423">
    <property type="component" value="Unassembled WGS sequence"/>
</dbReference>
<proteinExistence type="predicted"/>
<accession>A0A2G9U258</accession>
<protein>
    <submittedName>
        <fullName evidence="1">Uncharacterized protein</fullName>
    </submittedName>
</protein>
<evidence type="ECO:0000313" key="1">
    <source>
        <dbReference type="EMBL" id="PIO63792.1"/>
    </source>
</evidence>
<gene>
    <name evidence="1" type="ORF">TELCIR_14596</name>
</gene>
<organism evidence="1 2">
    <name type="scientific">Teladorsagia circumcincta</name>
    <name type="common">Brown stomach worm</name>
    <name type="synonym">Ostertagia circumcincta</name>
    <dbReference type="NCBI Taxonomy" id="45464"/>
    <lineage>
        <taxon>Eukaryota</taxon>
        <taxon>Metazoa</taxon>
        <taxon>Ecdysozoa</taxon>
        <taxon>Nematoda</taxon>
        <taxon>Chromadorea</taxon>
        <taxon>Rhabditida</taxon>
        <taxon>Rhabditina</taxon>
        <taxon>Rhabditomorpha</taxon>
        <taxon>Strongyloidea</taxon>
        <taxon>Trichostrongylidae</taxon>
        <taxon>Teladorsagia</taxon>
    </lineage>
</organism>
<sequence>MTTLKLRKVMEGNNTRIARTSMALSFGGQYLRANQYQWLVYITVYGSDYPRNRGRNMGKFTRDMHTDVRKFAGWICTVTERSTVLSFGGRHIRDNEYPWVISIAIQGAGTAEQAVYFHLLLT</sequence>
<evidence type="ECO:0000313" key="2">
    <source>
        <dbReference type="Proteomes" id="UP000230423"/>
    </source>
</evidence>
<dbReference type="EMBL" id="KZ350525">
    <property type="protein sequence ID" value="PIO63792.1"/>
    <property type="molecule type" value="Genomic_DNA"/>
</dbReference>
<dbReference type="AlphaFoldDB" id="A0A2G9U258"/>